<dbReference type="EnsemblPlants" id="AET7Gv20147900.1">
    <property type="protein sequence ID" value="AET7Gv20147900.1"/>
    <property type="gene ID" value="AET7Gv20147900"/>
</dbReference>
<sequence>ETKNQWVELGSPLSSPSPRNKSKISPFFLDLAPFLAQSDRISGWPAMALVPNCPPDLRIYDSVYDCGLSSRREQAEHRSRLLDKIRDSYRKALERLNPRARPGMAARFLHAGGFCLGFVDPVSNVLANTLVSHGRAESAGERDLVYVPEEKLRDLERRSLDGLVTFLTRFFPYLPDCHAVRFLLLADAHPMVALRIAASDLGISRIGSDKRAFDEALGMAFKCAAMAAKHPDPDRLLRDWLAISSRLPDNVGLLAEVRRRSPPSTLDKVAKLVDGSPLPLDSCLWLSFLVAGSRLGSVPHLHSSALKGTLQDAVHGFYLQALARLPAGELRSRFHRSLLVAGNCYGPLDPVSNIIINTIWYDAAFPQTAKLEVDVIGTMILHRMENCSLFGLISFLCTRHHHIDFNQAIRCLLQANGNLLQADHRLDAGFRREFTTGLEKSFLAAARAAYHPNPDAQAKLLHSCPSQEISRLLQGSGQLSSEEVQCLARLLCPEAACSEQPLRPHPDYLFSHTRISKKISAALSAYAAMLGGETMYELHTICGVNECVSGPVGTDAKCYHTHANFLATPKGAQFPTGTTPLLFFAEVCNGDDEHRAGAQPFVCPVSVPLPCAERVRCLYCDHMGIRIVHPVWEDFHGRKLEFEKMFRGEDPCDKDFDPAVDRSYYTNMKIIDHSHVTTERLNGRVEEDRLYNDPLEDSSDGYGSDLTLMSEEYDSDLDLHSMTDERHVSHPMVITSCGSVY</sequence>
<dbReference type="PANTHER" id="PTHR33120:SF47">
    <property type="entry name" value="OS05G0571400 PROTEIN"/>
    <property type="match status" value="1"/>
</dbReference>
<reference evidence="4" key="3">
    <citation type="journal article" date="2017" name="Nature">
        <title>Genome sequence of the progenitor of the wheat D genome Aegilops tauschii.</title>
        <authorList>
            <person name="Luo M.C."/>
            <person name="Gu Y.Q."/>
            <person name="Puiu D."/>
            <person name="Wang H."/>
            <person name="Twardziok S.O."/>
            <person name="Deal K.R."/>
            <person name="Huo N."/>
            <person name="Zhu T."/>
            <person name="Wang L."/>
            <person name="Wang Y."/>
            <person name="McGuire P.E."/>
            <person name="Liu S."/>
            <person name="Long H."/>
            <person name="Ramasamy R.K."/>
            <person name="Rodriguez J.C."/>
            <person name="Van S.L."/>
            <person name="Yuan L."/>
            <person name="Wang Z."/>
            <person name="Xia Z."/>
            <person name="Xiao L."/>
            <person name="Anderson O.D."/>
            <person name="Ouyang S."/>
            <person name="Liang Y."/>
            <person name="Zimin A.V."/>
            <person name="Pertea G."/>
            <person name="Qi P."/>
            <person name="Bennetzen J.L."/>
            <person name="Dai X."/>
            <person name="Dawson M.W."/>
            <person name="Muller H.G."/>
            <person name="Kugler K."/>
            <person name="Rivarola-Duarte L."/>
            <person name="Spannagl M."/>
            <person name="Mayer K.F.X."/>
            <person name="Lu F.H."/>
            <person name="Bevan M.W."/>
            <person name="Leroy P."/>
            <person name="Li P."/>
            <person name="You F.M."/>
            <person name="Sun Q."/>
            <person name="Liu Z."/>
            <person name="Lyons E."/>
            <person name="Wicker T."/>
            <person name="Salzberg S.L."/>
            <person name="Devos K.M."/>
            <person name="Dvorak J."/>
        </authorList>
    </citation>
    <scope>NUCLEOTIDE SEQUENCE [LARGE SCALE GENOMIC DNA]</scope>
    <source>
        <strain evidence="4">cv. AL8/78</strain>
    </source>
</reference>
<reference evidence="5" key="2">
    <citation type="journal article" date="2017" name="Nat. Plants">
        <title>The Aegilops tauschii genome reveals multiple impacts of transposons.</title>
        <authorList>
            <person name="Zhao G."/>
            <person name="Zou C."/>
            <person name="Li K."/>
            <person name="Wang K."/>
            <person name="Li T."/>
            <person name="Gao L."/>
            <person name="Zhang X."/>
            <person name="Wang H."/>
            <person name="Yang Z."/>
            <person name="Liu X."/>
            <person name="Jiang W."/>
            <person name="Mao L."/>
            <person name="Kong X."/>
            <person name="Jiao Y."/>
            <person name="Jia J."/>
        </authorList>
    </citation>
    <scope>NUCLEOTIDE SEQUENCE [LARGE SCALE GENOMIC DNA]</scope>
    <source>
        <strain evidence="5">cv. AL8/78</strain>
    </source>
</reference>
<evidence type="ECO:0000313" key="4">
    <source>
        <dbReference type="EnsemblPlants" id="AET7Gv20147900.1"/>
    </source>
</evidence>
<dbReference type="Proteomes" id="UP000015105">
    <property type="component" value="Chromosome 7D"/>
</dbReference>
<dbReference type="InterPro" id="IPR022059">
    <property type="entry name" value="DUF3615"/>
</dbReference>
<evidence type="ECO:0000259" key="2">
    <source>
        <dbReference type="Pfam" id="PF12274"/>
    </source>
</evidence>
<evidence type="ECO:0000256" key="1">
    <source>
        <dbReference type="SAM" id="MobiDB-lite"/>
    </source>
</evidence>
<protein>
    <submittedName>
        <fullName evidence="4">Uncharacterized protein</fullName>
    </submittedName>
</protein>
<feature type="domain" description="PIR2-like helical" evidence="3">
    <location>
        <begin position="313"/>
        <end position="425"/>
    </location>
</feature>
<reference evidence="5" key="1">
    <citation type="journal article" date="2014" name="Science">
        <title>Ancient hybridizations among the ancestral genomes of bread wheat.</title>
        <authorList>
            <consortium name="International Wheat Genome Sequencing Consortium,"/>
            <person name="Marcussen T."/>
            <person name="Sandve S.R."/>
            <person name="Heier L."/>
            <person name="Spannagl M."/>
            <person name="Pfeifer M."/>
            <person name="Jakobsen K.S."/>
            <person name="Wulff B.B."/>
            <person name="Steuernagel B."/>
            <person name="Mayer K.F."/>
            <person name="Olsen O.A."/>
        </authorList>
    </citation>
    <scope>NUCLEOTIDE SEQUENCE [LARGE SCALE GENOMIC DNA]</scope>
    <source>
        <strain evidence="5">cv. AL8/78</strain>
    </source>
</reference>
<feature type="domain" description="DUF3615" evidence="2">
    <location>
        <begin position="521"/>
        <end position="630"/>
    </location>
</feature>
<keyword evidence="5" id="KW-1185">Reference proteome</keyword>
<feature type="domain" description="PIR2-like helical" evidence="3">
    <location>
        <begin position="83"/>
        <end position="195"/>
    </location>
</feature>
<reference evidence="4" key="5">
    <citation type="journal article" date="2021" name="G3 (Bethesda)">
        <title>Aegilops tauschii genome assembly Aet v5.0 features greater sequence contiguity and improved annotation.</title>
        <authorList>
            <person name="Wang L."/>
            <person name="Zhu T."/>
            <person name="Rodriguez J.C."/>
            <person name="Deal K.R."/>
            <person name="Dubcovsky J."/>
            <person name="McGuire P.E."/>
            <person name="Lux T."/>
            <person name="Spannagl M."/>
            <person name="Mayer K.F.X."/>
            <person name="Baldrich P."/>
            <person name="Meyers B.C."/>
            <person name="Huo N."/>
            <person name="Gu Y.Q."/>
            <person name="Zhou H."/>
            <person name="Devos K.M."/>
            <person name="Bennetzen J.L."/>
            <person name="Unver T."/>
            <person name="Budak H."/>
            <person name="Gulick P.J."/>
            <person name="Galiba G."/>
            <person name="Kalapos B."/>
            <person name="Nelson D.R."/>
            <person name="Li P."/>
            <person name="You F.M."/>
            <person name="Luo M.C."/>
            <person name="Dvorak J."/>
        </authorList>
    </citation>
    <scope>NUCLEOTIDE SEQUENCE [LARGE SCALE GENOMIC DNA]</scope>
    <source>
        <strain evidence="4">cv. AL8/78</strain>
    </source>
</reference>
<name>A0A453QIG9_AEGTS</name>
<dbReference type="InterPro" id="IPR046527">
    <property type="entry name" value="PIR2-like_helical"/>
</dbReference>
<organism evidence="4 5">
    <name type="scientific">Aegilops tauschii subsp. strangulata</name>
    <name type="common">Goatgrass</name>
    <dbReference type="NCBI Taxonomy" id="200361"/>
    <lineage>
        <taxon>Eukaryota</taxon>
        <taxon>Viridiplantae</taxon>
        <taxon>Streptophyta</taxon>
        <taxon>Embryophyta</taxon>
        <taxon>Tracheophyta</taxon>
        <taxon>Spermatophyta</taxon>
        <taxon>Magnoliopsida</taxon>
        <taxon>Liliopsida</taxon>
        <taxon>Poales</taxon>
        <taxon>Poaceae</taxon>
        <taxon>BOP clade</taxon>
        <taxon>Pooideae</taxon>
        <taxon>Triticodae</taxon>
        <taxon>Triticeae</taxon>
        <taxon>Triticinae</taxon>
        <taxon>Aegilops</taxon>
    </lineage>
</organism>
<evidence type="ECO:0000313" key="5">
    <source>
        <dbReference type="Proteomes" id="UP000015105"/>
    </source>
</evidence>
<dbReference type="Gramene" id="AET7Gv20147900.1">
    <property type="protein sequence ID" value="AET7Gv20147900.1"/>
    <property type="gene ID" value="AET7Gv20147900"/>
</dbReference>
<proteinExistence type="predicted"/>
<feature type="region of interest" description="Disordered" evidence="1">
    <location>
        <begin position="1"/>
        <end position="20"/>
    </location>
</feature>
<reference evidence="4" key="4">
    <citation type="submission" date="2019-03" db="UniProtKB">
        <authorList>
            <consortium name="EnsemblPlants"/>
        </authorList>
    </citation>
    <scope>IDENTIFICATION</scope>
</reference>
<evidence type="ECO:0000259" key="3">
    <source>
        <dbReference type="Pfam" id="PF20235"/>
    </source>
</evidence>
<dbReference type="Pfam" id="PF12274">
    <property type="entry name" value="DUF3615"/>
    <property type="match status" value="1"/>
</dbReference>
<dbReference type="AlphaFoldDB" id="A0A453QIG9"/>
<dbReference type="Pfam" id="PF20235">
    <property type="entry name" value="PIR2-like_helical"/>
    <property type="match status" value="2"/>
</dbReference>
<accession>A0A453QIG9</accession>
<dbReference type="PANTHER" id="PTHR33120">
    <property type="entry name" value="EXPRESSED PROTEIN-RELATED"/>
    <property type="match status" value="1"/>
</dbReference>